<dbReference type="AlphaFoldDB" id="A0A7S4RGN1"/>
<evidence type="ECO:0000259" key="2">
    <source>
        <dbReference type="Pfam" id="PF00656"/>
    </source>
</evidence>
<sequence>MGNRVCMYIAVQICQQVLKVTNEHVDETPAYDDTAPAAGGDGQVFVVICALDYKQTSNPLTCSIDGRNIEKLVRNCGIPDQNVTAMYDEQCTKENVSNVVEQVGGQCSPGDYFIFYYSGHGTNLQDISGDETDGEDEAFCFVTPDGQINYDSCMADDDFSTLITGAVDAGVKTIILTDCCHSGTICDFDNEDWKGRKAISITGCLDSQTSGDIGSGGIFTHSMLLAIGELRDEGEDDYSVAKLYNTTVDKDDEVFNSKQDITMQCAPGFRPNSMAWPLVPQGGGWNPPYGHRSMS</sequence>
<accession>A0A7S4RGN1</accession>
<dbReference type="Gene3D" id="3.40.50.1460">
    <property type="match status" value="1"/>
</dbReference>
<dbReference type="InterPro" id="IPR029030">
    <property type="entry name" value="Caspase-like_dom_sf"/>
</dbReference>
<dbReference type="GO" id="GO:0005737">
    <property type="term" value="C:cytoplasm"/>
    <property type="evidence" value="ECO:0007669"/>
    <property type="project" value="TreeGrafter"/>
</dbReference>
<dbReference type="PANTHER" id="PTHR48104:SF30">
    <property type="entry name" value="METACASPASE-1"/>
    <property type="match status" value="1"/>
</dbReference>
<reference evidence="3" key="1">
    <citation type="submission" date="2021-01" db="EMBL/GenBank/DDBJ databases">
        <authorList>
            <person name="Corre E."/>
            <person name="Pelletier E."/>
            <person name="Niang G."/>
            <person name="Scheremetjew M."/>
            <person name="Finn R."/>
            <person name="Kale V."/>
            <person name="Holt S."/>
            <person name="Cochrane G."/>
            <person name="Meng A."/>
            <person name="Brown T."/>
            <person name="Cohen L."/>
        </authorList>
    </citation>
    <scope>NUCLEOTIDE SEQUENCE</scope>
    <source>
        <strain evidence="3">CCMP3105</strain>
    </source>
</reference>
<comment type="similarity">
    <text evidence="1">Belongs to the peptidase C14B family.</text>
</comment>
<gene>
    <name evidence="3" type="ORF">AMON00008_LOCUS34395</name>
</gene>
<dbReference type="SUPFAM" id="SSF52129">
    <property type="entry name" value="Caspase-like"/>
    <property type="match status" value="1"/>
</dbReference>
<protein>
    <recommendedName>
        <fullName evidence="2">Peptidase C14 caspase domain-containing protein</fullName>
    </recommendedName>
</protein>
<dbReference type="GO" id="GO:0004197">
    <property type="term" value="F:cysteine-type endopeptidase activity"/>
    <property type="evidence" value="ECO:0007669"/>
    <property type="project" value="InterPro"/>
</dbReference>
<dbReference type="InterPro" id="IPR050452">
    <property type="entry name" value="Metacaspase"/>
</dbReference>
<evidence type="ECO:0000256" key="1">
    <source>
        <dbReference type="ARBA" id="ARBA00009005"/>
    </source>
</evidence>
<dbReference type="InterPro" id="IPR011600">
    <property type="entry name" value="Pept_C14_caspase"/>
</dbReference>
<organism evidence="3">
    <name type="scientific">Alexandrium monilatum</name>
    <dbReference type="NCBI Taxonomy" id="311494"/>
    <lineage>
        <taxon>Eukaryota</taxon>
        <taxon>Sar</taxon>
        <taxon>Alveolata</taxon>
        <taxon>Dinophyceae</taxon>
        <taxon>Gonyaulacales</taxon>
        <taxon>Pyrocystaceae</taxon>
        <taxon>Alexandrium</taxon>
    </lineage>
</organism>
<dbReference type="EMBL" id="HBNR01049242">
    <property type="protein sequence ID" value="CAE4612202.1"/>
    <property type="molecule type" value="Transcribed_RNA"/>
</dbReference>
<proteinExistence type="inferred from homology"/>
<name>A0A7S4RGN1_9DINO</name>
<dbReference type="GO" id="GO:0006508">
    <property type="term" value="P:proteolysis"/>
    <property type="evidence" value="ECO:0007669"/>
    <property type="project" value="InterPro"/>
</dbReference>
<evidence type="ECO:0000313" key="3">
    <source>
        <dbReference type="EMBL" id="CAE4612202.1"/>
    </source>
</evidence>
<dbReference type="PANTHER" id="PTHR48104">
    <property type="entry name" value="METACASPASE-4"/>
    <property type="match status" value="1"/>
</dbReference>
<feature type="domain" description="Peptidase C14 caspase" evidence="2">
    <location>
        <begin position="46"/>
        <end position="232"/>
    </location>
</feature>
<dbReference type="Pfam" id="PF00656">
    <property type="entry name" value="Peptidase_C14"/>
    <property type="match status" value="1"/>
</dbReference>